<organism evidence="4 5">
    <name type="scientific">Paraburkholderia rhizosphaerae</name>
    <dbReference type="NCBI Taxonomy" id="480658"/>
    <lineage>
        <taxon>Bacteria</taxon>
        <taxon>Pseudomonadati</taxon>
        <taxon>Pseudomonadota</taxon>
        <taxon>Betaproteobacteria</taxon>
        <taxon>Burkholderiales</taxon>
        <taxon>Burkholderiaceae</taxon>
        <taxon>Paraburkholderia</taxon>
    </lineage>
</organism>
<evidence type="ECO:0000313" key="4">
    <source>
        <dbReference type="EMBL" id="TDY50972.1"/>
    </source>
</evidence>
<keyword evidence="1" id="KW-0285">Flavoprotein</keyword>
<gene>
    <name evidence="4" type="ORF">BX592_108209</name>
</gene>
<comment type="caution">
    <text evidence="4">The sequence shown here is derived from an EMBL/GenBank/DDBJ whole genome shotgun (WGS) entry which is preliminary data.</text>
</comment>
<dbReference type="Proteomes" id="UP000295509">
    <property type="component" value="Unassembled WGS sequence"/>
</dbReference>
<feature type="domain" description="Flavodoxin-like" evidence="3">
    <location>
        <begin position="7"/>
        <end position="129"/>
    </location>
</feature>
<dbReference type="OrthoDB" id="9806505at2"/>
<dbReference type="InterPro" id="IPR008254">
    <property type="entry name" value="Flavodoxin/NO_synth"/>
</dbReference>
<proteinExistence type="predicted"/>
<dbReference type="EMBL" id="SORE01000008">
    <property type="protein sequence ID" value="TDY50972.1"/>
    <property type="molecule type" value="Genomic_DNA"/>
</dbReference>
<name>A0A4R8LV09_9BURK</name>
<reference evidence="4 5" key="1">
    <citation type="submission" date="2019-03" db="EMBL/GenBank/DDBJ databases">
        <title>Genomic Encyclopedia of Type Strains, Phase III (KMG-III): the genomes of soil and plant-associated and newly described type strains.</title>
        <authorList>
            <person name="Whitman W."/>
        </authorList>
    </citation>
    <scope>NUCLEOTIDE SEQUENCE [LARGE SCALE GENOMIC DNA]</scope>
    <source>
        <strain evidence="4 5">LMG 29544</strain>
    </source>
</reference>
<dbReference type="PANTHER" id="PTHR39201">
    <property type="entry name" value="EXPORTED PROTEIN-RELATED"/>
    <property type="match status" value="1"/>
</dbReference>
<evidence type="ECO:0000259" key="3">
    <source>
        <dbReference type="Pfam" id="PF12682"/>
    </source>
</evidence>
<accession>A0A4R8LV09</accession>
<dbReference type="SUPFAM" id="SSF52218">
    <property type="entry name" value="Flavoproteins"/>
    <property type="match status" value="1"/>
</dbReference>
<evidence type="ECO:0000256" key="2">
    <source>
        <dbReference type="ARBA" id="ARBA00022643"/>
    </source>
</evidence>
<keyword evidence="2" id="KW-0288">FMN</keyword>
<dbReference type="RefSeq" id="WP_134192196.1">
    <property type="nucleotide sequence ID" value="NZ_JBHLUW010000003.1"/>
</dbReference>
<dbReference type="GO" id="GO:0010181">
    <property type="term" value="F:FMN binding"/>
    <property type="evidence" value="ECO:0007669"/>
    <property type="project" value="InterPro"/>
</dbReference>
<keyword evidence="5" id="KW-1185">Reference proteome</keyword>
<dbReference type="Gene3D" id="3.40.50.360">
    <property type="match status" value="1"/>
</dbReference>
<evidence type="ECO:0000256" key="1">
    <source>
        <dbReference type="ARBA" id="ARBA00022630"/>
    </source>
</evidence>
<dbReference type="InterPro" id="IPR029039">
    <property type="entry name" value="Flavoprotein-like_sf"/>
</dbReference>
<dbReference type="AlphaFoldDB" id="A0A4R8LV09"/>
<evidence type="ECO:0000313" key="5">
    <source>
        <dbReference type="Proteomes" id="UP000295509"/>
    </source>
</evidence>
<dbReference type="Pfam" id="PF12682">
    <property type="entry name" value="Flavodoxin_4"/>
    <property type="match status" value="1"/>
</dbReference>
<protein>
    <submittedName>
        <fullName evidence="4">Flavodoxin-like protein</fullName>
    </submittedName>
</protein>
<sequence length="175" mass="19288">MQAPPRILIVCFSRSGTTRRLADRLAAILPADCEGIRERGDPRRRRGIRGFVRSLADVIAQRRADVVPTAYDLARYDIVVVGTPVWASCPSTPVATWLADHRNQLRHVAFFCSLGGRGSDKAFERMRASAGVSPLATCAVTAADVQSGHDHALLDAFAHKIRHRLSTLETIEWTM</sequence>
<dbReference type="PANTHER" id="PTHR39201:SF1">
    <property type="entry name" value="FLAVODOXIN-LIKE DOMAIN-CONTAINING PROTEIN"/>
    <property type="match status" value="1"/>
</dbReference>